<dbReference type="EMBL" id="JXLP01000001">
    <property type="protein sequence ID" value="KIL80365.1"/>
    <property type="molecule type" value="Genomic_DNA"/>
</dbReference>
<sequence length="62" mass="6956">MEGAQTPAGLAGQVRPRRRLALRRLTARPAESEAPGMKISGTPPHNKRKNRRQNLFMQVVDH</sequence>
<organism evidence="2 3">
    <name type="scientific">Bacillus badius</name>
    <dbReference type="NCBI Taxonomy" id="1455"/>
    <lineage>
        <taxon>Bacteria</taxon>
        <taxon>Bacillati</taxon>
        <taxon>Bacillota</taxon>
        <taxon>Bacilli</taxon>
        <taxon>Bacillales</taxon>
        <taxon>Bacillaceae</taxon>
        <taxon>Pseudobacillus</taxon>
    </lineage>
</organism>
<evidence type="ECO:0000313" key="2">
    <source>
        <dbReference type="EMBL" id="KIL80365.1"/>
    </source>
</evidence>
<reference evidence="2 3" key="1">
    <citation type="submission" date="2015-01" db="EMBL/GenBank/DDBJ databases">
        <title>Genome Assembly of Bacillus badius MTCC 1458.</title>
        <authorList>
            <person name="Verma A."/>
            <person name="Khatri I."/>
            <person name="Mual P."/>
            <person name="Subramanian S."/>
            <person name="Krishnamurthi S."/>
        </authorList>
    </citation>
    <scope>NUCLEOTIDE SEQUENCE [LARGE SCALE GENOMIC DNA]</scope>
    <source>
        <strain evidence="2 3">MTCC 1458</strain>
    </source>
</reference>
<evidence type="ECO:0000256" key="1">
    <source>
        <dbReference type="SAM" id="MobiDB-lite"/>
    </source>
</evidence>
<comment type="caution">
    <text evidence="2">The sequence shown here is derived from an EMBL/GenBank/DDBJ whole genome shotgun (WGS) entry which is preliminary data.</text>
</comment>
<evidence type="ECO:0000313" key="3">
    <source>
        <dbReference type="Proteomes" id="UP000031982"/>
    </source>
</evidence>
<protein>
    <recommendedName>
        <fullName evidence="4">Ribose 5-phosphate isomerase B</fullName>
    </recommendedName>
</protein>
<evidence type="ECO:0008006" key="4">
    <source>
        <dbReference type="Google" id="ProtNLM"/>
    </source>
</evidence>
<name>A0ABR5B052_BACBA</name>
<gene>
    <name evidence="2" type="ORF">SD77_0213</name>
</gene>
<proteinExistence type="predicted"/>
<feature type="region of interest" description="Disordered" evidence="1">
    <location>
        <begin position="24"/>
        <end position="62"/>
    </location>
</feature>
<keyword evidence="3" id="KW-1185">Reference proteome</keyword>
<dbReference type="Proteomes" id="UP000031982">
    <property type="component" value="Unassembled WGS sequence"/>
</dbReference>
<accession>A0ABR5B052</accession>